<protein>
    <recommendedName>
        <fullName evidence="1">TIR domain-containing protein</fullName>
    </recommendedName>
</protein>
<dbReference type="SMART" id="SM00255">
    <property type="entry name" value="TIR"/>
    <property type="match status" value="1"/>
</dbReference>
<organism evidence="2 3">
    <name type="scientific">Dictyobacter aurantiacus</name>
    <dbReference type="NCBI Taxonomy" id="1936993"/>
    <lineage>
        <taxon>Bacteria</taxon>
        <taxon>Bacillati</taxon>
        <taxon>Chloroflexota</taxon>
        <taxon>Ktedonobacteria</taxon>
        <taxon>Ktedonobacterales</taxon>
        <taxon>Dictyobacteraceae</taxon>
        <taxon>Dictyobacter</taxon>
    </lineage>
</organism>
<name>A0A401ZB27_9CHLR</name>
<dbReference type="EMBL" id="BIFQ01000001">
    <property type="protein sequence ID" value="GCE03963.1"/>
    <property type="molecule type" value="Genomic_DNA"/>
</dbReference>
<dbReference type="Pfam" id="PF13676">
    <property type="entry name" value="TIR_2"/>
    <property type="match status" value="1"/>
</dbReference>
<dbReference type="Gene3D" id="3.40.50.10140">
    <property type="entry name" value="Toll/interleukin-1 receptor homology (TIR) domain"/>
    <property type="match status" value="1"/>
</dbReference>
<keyword evidence="3" id="KW-1185">Reference proteome</keyword>
<dbReference type="SUPFAM" id="SSF52200">
    <property type="entry name" value="Toll/Interleukin receptor TIR domain"/>
    <property type="match status" value="1"/>
</dbReference>
<dbReference type="PROSITE" id="PS50104">
    <property type="entry name" value="TIR"/>
    <property type="match status" value="1"/>
</dbReference>
<dbReference type="InterPro" id="IPR035897">
    <property type="entry name" value="Toll_tir_struct_dom_sf"/>
</dbReference>
<dbReference type="GO" id="GO:0007165">
    <property type="term" value="P:signal transduction"/>
    <property type="evidence" value="ECO:0007669"/>
    <property type="project" value="InterPro"/>
</dbReference>
<dbReference type="InterPro" id="IPR000157">
    <property type="entry name" value="TIR_dom"/>
</dbReference>
<dbReference type="Proteomes" id="UP000287224">
    <property type="component" value="Unassembled WGS sequence"/>
</dbReference>
<evidence type="ECO:0000313" key="3">
    <source>
        <dbReference type="Proteomes" id="UP000287224"/>
    </source>
</evidence>
<comment type="caution">
    <text evidence="2">The sequence shown here is derived from an EMBL/GenBank/DDBJ whole genome shotgun (WGS) entry which is preliminary data.</text>
</comment>
<dbReference type="AlphaFoldDB" id="A0A401ZB27"/>
<gene>
    <name evidence="2" type="ORF">KDAU_12920</name>
</gene>
<evidence type="ECO:0000259" key="1">
    <source>
        <dbReference type="PROSITE" id="PS50104"/>
    </source>
</evidence>
<evidence type="ECO:0000313" key="2">
    <source>
        <dbReference type="EMBL" id="GCE03963.1"/>
    </source>
</evidence>
<feature type="domain" description="TIR" evidence="1">
    <location>
        <begin position="7"/>
        <end position="149"/>
    </location>
</feature>
<sequence>MRTVSDSSIEIFISYAHEDEKLLKKIEKQLKILKHHGDVITWHDRKINAGLEWKQEIDFHLKSANIILLLISTDFMASDYCYSVELEQALARHHNGDCRVIPVILRPTIWKNEKFSKLQALPANGKPVTNWSNKDKAFVDIAEGIQKVISELKTLTREVGDIIPKITDTLPIPNMQKSLYIQTEDSQNDVISNEKNIEDDQTPIDDIEDDQTPIDDIEDDQIPIDDIEDDQDNMSDMEGGKEESFYNNHSLGFEDQENSLFDSALSVEDVRMHWETFRKHIRTTKDGIKISALLKGAIIQKVINAGDSQEKTTIIIRAYADFHYKSLQFIDKSIIEWAFEITLNRPCSVVILPPLTLQKIKDSWEIIRQRVRSRSDGVKIAAILAGFDIISLVSKGDVNVITLKAHTEFHYKTLNYEGYLKSVIWVMESILDGKCQLRILPPR</sequence>
<proteinExistence type="predicted"/>
<reference evidence="3" key="1">
    <citation type="submission" date="2018-12" db="EMBL/GenBank/DDBJ databases">
        <title>Tengunoibacter tsumagoiensis gen. nov., sp. nov., Dictyobacter kobayashii sp. nov., D. alpinus sp. nov., and D. joshuensis sp. nov. and description of Dictyobacteraceae fam. nov. within the order Ktedonobacterales isolated from Tengu-no-mugimeshi.</title>
        <authorList>
            <person name="Wang C.M."/>
            <person name="Zheng Y."/>
            <person name="Sakai Y."/>
            <person name="Toyoda A."/>
            <person name="Minakuchi Y."/>
            <person name="Abe K."/>
            <person name="Yokota A."/>
            <person name="Yabe S."/>
        </authorList>
    </citation>
    <scope>NUCLEOTIDE SEQUENCE [LARGE SCALE GENOMIC DNA]</scope>
    <source>
        <strain evidence="3">S-27</strain>
    </source>
</reference>
<accession>A0A401ZB27</accession>